<sequence length="558" mass="61529">MSARVKLGIAAVLLLPTIIAGSYLSGWLVTLLLHVNVPLSGLTYWRYLQALDMPAFQMYAGRIKMAGCIGYGSTALAWLGVLYPMLRTQKRATHGSARFAARSDLGKSGMLSKDPSGIIVGKSSGRFLRLSGTRHVLLAAGTRSGKGVSFGIPNALHYEGSLVMVDMKQEGFDITSKARSLLGPVFLFNPFAEDLRTHRWNPFAYVRADRLHRASDLQAISECLYKQTPGQDPFWANAARNAFEAAASLLFDRWQHAEQSGADAQELYPTLGAIYRLMSGNGDDLKAHFKSQLTQPGTSTATRTAFANITSLADQTFSSVIGVAQAPLLIFASRVLDEATSGNDFDLRSLRRLRQSIYVGVAPNRLAEARGILNLFFEQAIKLNTDVTPQKDPSVKHQCLFLLDEFAALGRIDCLVDGTTYVAGYNVRLACMIQSLSQLDDVYGPDKARTMITNLACRVIFAPSEQRDANDFSEMLGYTTERKQQRTRASGGNVSYTDIEERRALMLPQELKALSPKKEIVFVEGAERPVLCDKIRYYEDRDCTPKLLGAVEVPKLEL</sequence>
<dbReference type="InterPro" id="IPR003688">
    <property type="entry name" value="TraG/VirD4"/>
</dbReference>
<reference evidence="7 8" key="1">
    <citation type="submission" date="2018-12" db="EMBL/GenBank/DDBJ databases">
        <title>Dyella dinghuensis sp. nov. DHOA06 and Dyella choica sp. nov. 4M-K27, isolated from forest soil.</title>
        <authorList>
            <person name="Qiu L.-H."/>
            <person name="Gao Z.-H."/>
        </authorList>
    </citation>
    <scope>NUCLEOTIDE SEQUENCE [LARGE SCALE GENOMIC DNA]</scope>
    <source>
        <strain evidence="7 8">DHOA06</strain>
    </source>
</reference>
<dbReference type="InterPro" id="IPR051539">
    <property type="entry name" value="T4SS-coupling_protein"/>
</dbReference>
<comment type="caution">
    <text evidence="7">The sequence shown here is derived from an EMBL/GenBank/DDBJ whole genome shotgun (WGS) entry which is preliminary data.</text>
</comment>
<keyword evidence="6" id="KW-0472">Membrane</keyword>
<dbReference type="PANTHER" id="PTHR37937">
    <property type="entry name" value="CONJUGATIVE TRANSFER: DNA TRANSPORT"/>
    <property type="match status" value="1"/>
</dbReference>
<evidence type="ECO:0000313" key="7">
    <source>
        <dbReference type="EMBL" id="RUL61607.1"/>
    </source>
</evidence>
<dbReference type="CDD" id="cd01127">
    <property type="entry name" value="TrwB_TraG_TraD_VirD4"/>
    <property type="match status" value="1"/>
</dbReference>
<dbReference type="GO" id="GO:0005886">
    <property type="term" value="C:plasma membrane"/>
    <property type="evidence" value="ECO:0007669"/>
    <property type="project" value="UniProtKB-SubCell"/>
</dbReference>
<accession>A0A3S0RCF9</accession>
<dbReference type="RefSeq" id="WP_126675313.1">
    <property type="nucleotide sequence ID" value="NZ_RYZR01000008.1"/>
</dbReference>
<comment type="subcellular location">
    <subcellularLocation>
        <location evidence="1">Cell membrane</location>
        <topology evidence="1">Multi-pass membrane protein</topology>
    </subcellularLocation>
</comment>
<dbReference type="Proteomes" id="UP000267077">
    <property type="component" value="Unassembled WGS sequence"/>
</dbReference>
<keyword evidence="5" id="KW-1133">Transmembrane helix</keyword>
<dbReference type="InterPro" id="IPR027417">
    <property type="entry name" value="P-loop_NTPase"/>
</dbReference>
<comment type="similarity">
    <text evidence="2">Belongs to the VirD4/TraG family.</text>
</comment>
<keyword evidence="8" id="KW-1185">Reference proteome</keyword>
<protein>
    <submittedName>
        <fullName evidence="7">Type IV secretory system conjugative DNA transfer family protein</fullName>
    </submittedName>
</protein>
<evidence type="ECO:0000256" key="3">
    <source>
        <dbReference type="ARBA" id="ARBA00022475"/>
    </source>
</evidence>
<evidence type="ECO:0000256" key="1">
    <source>
        <dbReference type="ARBA" id="ARBA00004651"/>
    </source>
</evidence>
<keyword evidence="3" id="KW-1003">Cell membrane</keyword>
<evidence type="ECO:0000256" key="2">
    <source>
        <dbReference type="ARBA" id="ARBA00008806"/>
    </source>
</evidence>
<dbReference type="Pfam" id="PF02534">
    <property type="entry name" value="T4SS-DNA_transf"/>
    <property type="match status" value="1"/>
</dbReference>
<dbReference type="Gene3D" id="3.40.50.300">
    <property type="entry name" value="P-loop containing nucleotide triphosphate hydrolases"/>
    <property type="match status" value="1"/>
</dbReference>
<dbReference type="AlphaFoldDB" id="A0A3S0RCF9"/>
<evidence type="ECO:0000313" key="8">
    <source>
        <dbReference type="Proteomes" id="UP000267077"/>
    </source>
</evidence>
<dbReference type="SUPFAM" id="SSF52540">
    <property type="entry name" value="P-loop containing nucleoside triphosphate hydrolases"/>
    <property type="match status" value="1"/>
</dbReference>
<evidence type="ECO:0000256" key="4">
    <source>
        <dbReference type="ARBA" id="ARBA00022692"/>
    </source>
</evidence>
<evidence type="ECO:0000256" key="6">
    <source>
        <dbReference type="ARBA" id="ARBA00023136"/>
    </source>
</evidence>
<proteinExistence type="inferred from homology"/>
<organism evidence="7 8">
    <name type="scientific">Dyella dinghuensis</name>
    <dbReference type="NCBI Taxonomy" id="1920169"/>
    <lineage>
        <taxon>Bacteria</taxon>
        <taxon>Pseudomonadati</taxon>
        <taxon>Pseudomonadota</taxon>
        <taxon>Gammaproteobacteria</taxon>
        <taxon>Lysobacterales</taxon>
        <taxon>Rhodanobacteraceae</taxon>
        <taxon>Dyella</taxon>
    </lineage>
</organism>
<dbReference type="PANTHER" id="PTHR37937:SF1">
    <property type="entry name" value="CONJUGATIVE TRANSFER: DNA TRANSPORT"/>
    <property type="match status" value="1"/>
</dbReference>
<dbReference type="EMBL" id="RYZR01000008">
    <property type="protein sequence ID" value="RUL61607.1"/>
    <property type="molecule type" value="Genomic_DNA"/>
</dbReference>
<gene>
    <name evidence="7" type="ORF">EKH79_18450</name>
</gene>
<keyword evidence="4" id="KW-0812">Transmembrane</keyword>
<evidence type="ECO:0000256" key="5">
    <source>
        <dbReference type="ARBA" id="ARBA00022989"/>
    </source>
</evidence>
<name>A0A3S0RCF9_9GAMM</name>
<dbReference type="OrthoDB" id="9759295at2"/>